<organism evidence="8">
    <name type="scientific">Rhizobium leguminosarum bv. trifolii</name>
    <dbReference type="NCBI Taxonomy" id="386"/>
    <lineage>
        <taxon>Bacteria</taxon>
        <taxon>Pseudomonadati</taxon>
        <taxon>Pseudomonadota</taxon>
        <taxon>Alphaproteobacteria</taxon>
        <taxon>Hyphomicrobiales</taxon>
        <taxon>Rhizobiaceae</taxon>
        <taxon>Rhizobium/Agrobacterium group</taxon>
        <taxon>Rhizobium</taxon>
    </lineage>
</organism>
<evidence type="ECO:0000256" key="2">
    <source>
        <dbReference type="ARBA" id="ARBA00022729"/>
    </source>
</evidence>
<evidence type="ECO:0000259" key="7">
    <source>
        <dbReference type="Pfam" id="PF13505"/>
    </source>
</evidence>
<feature type="signal peptide" evidence="6">
    <location>
        <begin position="1"/>
        <end position="20"/>
    </location>
</feature>
<dbReference type="PANTHER" id="PTHR34001:SF3">
    <property type="entry name" value="BLL7405 PROTEIN"/>
    <property type="match status" value="1"/>
</dbReference>
<dbReference type="EMBL" id="KX485478">
    <property type="protein sequence ID" value="AOO87842.1"/>
    <property type="molecule type" value="Genomic_DNA"/>
</dbReference>
<dbReference type="InterPro" id="IPR051692">
    <property type="entry name" value="OMP-like"/>
</dbReference>
<name>A0A1B8RJY2_RHILT</name>
<dbReference type="InterPro" id="IPR027385">
    <property type="entry name" value="Beta-barrel_OMP"/>
</dbReference>
<evidence type="ECO:0000256" key="4">
    <source>
        <dbReference type="ARBA" id="ARBA00023237"/>
    </source>
</evidence>
<dbReference type="AlphaFoldDB" id="A0A1B8RJY2"/>
<keyword evidence="2 6" id="KW-0732">Signal</keyword>
<evidence type="ECO:0000313" key="8">
    <source>
        <dbReference type="EMBL" id="AOO87842.1"/>
    </source>
</evidence>
<feature type="domain" description="Outer membrane protein beta-barrel" evidence="7">
    <location>
        <begin position="7"/>
        <end position="205"/>
    </location>
</feature>
<proteinExistence type="inferred from homology"/>
<sequence length="205" mass="21975">MYTKIIALAAVAFSAVPAFAADAVVQDPAYVQQGQTQSAFDWSGFYLGLQGGYTSTHASYLDGSEQNLDGGSTGIYGGYNFQHGPFVFGIENDFNYNWKDGSDVSLKWDGSARGRVGYALDRTLIYGTGGLAAAGGEVDVPGIGKKDDILIGWTAGGGVERALTDNIMMRAEYRYDDFGRKDFGSALGDFEVNQQKVTVGTSFKF</sequence>
<dbReference type="GeneID" id="61428596"/>
<reference evidence="8" key="2">
    <citation type="journal article" date="2016" name="Front. Microbiol.">
        <title>The Regulatory Protein RosR Affects Rhizobium leguminosarum bv. trifolii Protein Profiles, Cell Surface Properties, and Symbiosis with Clover.</title>
        <authorList>
            <person name="Rachwal K."/>
            <person name="Boguszewska A."/>
            <person name="Kopcinska J."/>
            <person name="Karas M."/>
            <person name="Tchorzewski M."/>
            <person name="Janczarek M."/>
        </authorList>
    </citation>
    <scope>NUCLEOTIDE SEQUENCE</scope>
    <source>
        <strain evidence="8">Rt24.2</strain>
    </source>
</reference>
<feature type="chain" id="PRO_5014536436" evidence="6">
    <location>
        <begin position="21"/>
        <end position="205"/>
    </location>
</feature>
<dbReference type="GO" id="GO:0009279">
    <property type="term" value="C:cell outer membrane"/>
    <property type="evidence" value="ECO:0007669"/>
    <property type="project" value="UniProtKB-SubCell"/>
</dbReference>
<dbReference type="SUPFAM" id="SSF56925">
    <property type="entry name" value="OMPA-like"/>
    <property type="match status" value="1"/>
</dbReference>
<dbReference type="PANTHER" id="PTHR34001">
    <property type="entry name" value="BLL7405 PROTEIN"/>
    <property type="match status" value="1"/>
</dbReference>
<evidence type="ECO:0000256" key="6">
    <source>
        <dbReference type="SAM" id="SignalP"/>
    </source>
</evidence>
<dbReference type="RefSeq" id="WP_028732435.1">
    <property type="nucleotide sequence ID" value="NZ_MAMO01000001.1"/>
</dbReference>
<keyword evidence="4" id="KW-0998">Cell outer membrane</keyword>
<evidence type="ECO:0000256" key="1">
    <source>
        <dbReference type="ARBA" id="ARBA00004442"/>
    </source>
</evidence>
<protein>
    <submittedName>
        <fullName evidence="8">Membrane protein</fullName>
    </submittedName>
</protein>
<dbReference type="Gene3D" id="2.40.160.20">
    <property type="match status" value="1"/>
</dbReference>
<comment type="similarity">
    <text evidence="5">Belongs to the Omp25/RopB family.</text>
</comment>
<evidence type="ECO:0000256" key="3">
    <source>
        <dbReference type="ARBA" id="ARBA00023136"/>
    </source>
</evidence>
<reference evidence="8" key="1">
    <citation type="journal article" date="2015" name="BMC Genomics">
        <title>Transcriptome profiling of a Rhizobium leguminosarum bv. trifolii rosR mutant reveals the role of the transcriptional regulator RosR in motility, synthesis of cell-surface components, and other cellular processes.</title>
        <authorList>
            <person name="Rachwal K."/>
            <person name="Matczynska E."/>
            <person name="Janczarek M."/>
        </authorList>
    </citation>
    <scope>NUCLEOTIDE SEQUENCE</scope>
    <source>
        <strain evidence="8">Rt24.2</strain>
    </source>
</reference>
<dbReference type="Pfam" id="PF13505">
    <property type="entry name" value="OMP_b-brl"/>
    <property type="match status" value="1"/>
</dbReference>
<evidence type="ECO:0000256" key="5">
    <source>
        <dbReference type="ARBA" id="ARBA00038306"/>
    </source>
</evidence>
<keyword evidence="3" id="KW-0472">Membrane</keyword>
<dbReference type="InterPro" id="IPR011250">
    <property type="entry name" value="OMP/PagP_B-barrel"/>
</dbReference>
<accession>A0A1B8RJY2</accession>
<comment type="subcellular location">
    <subcellularLocation>
        <location evidence="1">Cell outer membrane</location>
    </subcellularLocation>
</comment>